<dbReference type="EMBL" id="AP014564">
    <property type="protein sequence ID" value="BAV95432.1"/>
    <property type="molecule type" value="Genomic_DNA"/>
</dbReference>
<sequence length="43" mass="5209">MLLRWFKFETPQFTIVNQNYPNFVLSKVFDKPLYSFAVDFFIG</sequence>
<accession>A0A1J1ED34</accession>
<dbReference type="KEGG" id="ise:JBKA6_1419"/>
<evidence type="ECO:0000313" key="2">
    <source>
        <dbReference type="Proteomes" id="UP000243197"/>
    </source>
</evidence>
<dbReference type="AlphaFoldDB" id="A0A1J1ED34"/>
<organism evidence="1 2">
    <name type="scientific">Ichthyobacterium seriolicida</name>
    <dbReference type="NCBI Taxonomy" id="242600"/>
    <lineage>
        <taxon>Bacteria</taxon>
        <taxon>Pseudomonadati</taxon>
        <taxon>Bacteroidota</taxon>
        <taxon>Flavobacteriia</taxon>
        <taxon>Flavobacteriales</taxon>
        <taxon>Ichthyobacteriaceae</taxon>
        <taxon>Ichthyobacterium</taxon>
    </lineage>
</organism>
<evidence type="ECO:0000313" key="1">
    <source>
        <dbReference type="EMBL" id="BAV95432.1"/>
    </source>
</evidence>
<name>A0A1J1ED34_9FLAO</name>
<gene>
    <name evidence="1" type="ORF">JBKA6_1419</name>
</gene>
<dbReference type="Proteomes" id="UP000243197">
    <property type="component" value="Chromosome"/>
</dbReference>
<protein>
    <submittedName>
        <fullName evidence="1">Uncharacterized protein</fullName>
    </submittedName>
</protein>
<proteinExistence type="predicted"/>
<reference evidence="1 2" key="1">
    <citation type="submission" date="2014-03" db="EMBL/GenBank/DDBJ databases">
        <title>complete genome sequence of Flavobacteriaceae bacterium JBKA-6.</title>
        <authorList>
            <person name="Takano T."/>
            <person name="Nakamura Y."/>
            <person name="Takuma S."/>
            <person name="Yasuike M."/>
            <person name="Matsuyama T."/>
            <person name="Sakai T."/>
            <person name="Fujiwara A."/>
            <person name="Kimoto K."/>
            <person name="Fukuda Y."/>
            <person name="Kondo H."/>
            <person name="Hirono I."/>
            <person name="Nakayasu C."/>
        </authorList>
    </citation>
    <scope>NUCLEOTIDE SEQUENCE [LARGE SCALE GENOMIC DNA]</scope>
    <source>
        <strain evidence="1 2">JBKA-6</strain>
    </source>
</reference>
<keyword evidence="2" id="KW-1185">Reference proteome</keyword>